<dbReference type="Proteomes" id="UP000181980">
    <property type="component" value="Unassembled WGS sequence"/>
</dbReference>
<keyword evidence="1" id="KW-0472">Membrane</keyword>
<feature type="transmembrane region" description="Helical" evidence="1">
    <location>
        <begin position="75"/>
        <end position="97"/>
    </location>
</feature>
<dbReference type="STRING" id="561176.SAMN04488561_1351"/>
<dbReference type="EMBL" id="FNUC01000003">
    <property type="protein sequence ID" value="SEE44757.1"/>
    <property type="molecule type" value="Genomic_DNA"/>
</dbReference>
<keyword evidence="3" id="KW-1185">Reference proteome</keyword>
<evidence type="ECO:0000313" key="3">
    <source>
        <dbReference type="Proteomes" id="UP000181980"/>
    </source>
</evidence>
<dbReference type="RefSeq" id="WP_069114606.1">
    <property type="nucleotide sequence ID" value="NZ_FNUC01000003.1"/>
</dbReference>
<keyword evidence="1" id="KW-1133">Transmembrane helix</keyword>
<accession>A0A1H5IXI1</accession>
<protein>
    <submittedName>
        <fullName evidence="2">Uncharacterized protein</fullName>
    </submittedName>
</protein>
<name>A0A1H5IXI1_9ACTN</name>
<evidence type="ECO:0000256" key="1">
    <source>
        <dbReference type="SAM" id="Phobius"/>
    </source>
</evidence>
<sequence length="145" mass="15034">MNGGRLGVGGALAGLAGSYVGLVVAVLTMSLNPLLPTAVAAATPVWLAAVVVLGLPAAGWIERRLPPDPPVARRYGAYAVAGLACGGLIALLVALVFRSPDLSRWLAPVRAGPRGAVYSRPVNDAGMSRFVWRTRQTSTWSSRST</sequence>
<evidence type="ECO:0000313" key="2">
    <source>
        <dbReference type="EMBL" id="SEE44757.1"/>
    </source>
</evidence>
<feature type="transmembrane region" description="Helical" evidence="1">
    <location>
        <begin position="34"/>
        <end position="55"/>
    </location>
</feature>
<organism evidence="2 3">
    <name type="scientific">Jiangella alba</name>
    <dbReference type="NCBI Taxonomy" id="561176"/>
    <lineage>
        <taxon>Bacteria</taxon>
        <taxon>Bacillati</taxon>
        <taxon>Actinomycetota</taxon>
        <taxon>Actinomycetes</taxon>
        <taxon>Jiangellales</taxon>
        <taxon>Jiangellaceae</taxon>
        <taxon>Jiangella</taxon>
    </lineage>
</organism>
<proteinExistence type="predicted"/>
<keyword evidence="1" id="KW-0812">Transmembrane</keyword>
<gene>
    <name evidence="2" type="ORF">SAMN04488561_1351</name>
</gene>
<reference evidence="3" key="1">
    <citation type="submission" date="2016-10" db="EMBL/GenBank/DDBJ databases">
        <authorList>
            <person name="Varghese N."/>
            <person name="Submissions S."/>
        </authorList>
    </citation>
    <scope>NUCLEOTIDE SEQUENCE [LARGE SCALE GENOMIC DNA]</scope>
    <source>
        <strain evidence="3">DSM 45237</strain>
    </source>
</reference>
<dbReference type="AlphaFoldDB" id="A0A1H5IXI1"/>
<feature type="transmembrane region" description="Helical" evidence="1">
    <location>
        <begin position="6"/>
        <end position="27"/>
    </location>
</feature>